<dbReference type="AlphaFoldDB" id="A0A0A9HNL3"/>
<reference evidence="1" key="1">
    <citation type="submission" date="2014-09" db="EMBL/GenBank/DDBJ databases">
        <authorList>
            <person name="Magalhaes I.L.F."/>
            <person name="Oliveira U."/>
            <person name="Santos F.R."/>
            <person name="Vidigal T.H.D.A."/>
            <person name="Brescovit A.D."/>
            <person name="Santos A.J."/>
        </authorList>
    </citation>
    <scope>NUCLEOTIDE SEQUENCE</scope>
    <source>
        <tissue evidence="1">Shoot tissue taken approximately 20 cm above the soil surface</tissue>
    </source>
</reference>
<dbReference type="EMBL" id="GBRH01160462">
    <property type="protein sequence ID" value="JAE37434.1"/>
    <property type="molecule type" value="Transcribed_RNA"/>
</dbReference>
<accession>A0A0A9HNL3</accession>
<name>A0A0A9HNL3_ARUDO</name>
<sequence length="74" mass="8684">MFFNFTFAENLMRKCYDIAYCLSVLLLGCFRSKIMPFLILRLGGKHARNLLLVPTGLHLYHNCCQNVMWIAREI</sequence>
<protein>
    <submittedName>
        <fullName evidence="1">Uncharacterized protein</fullName>
    </submittedName>
</protein>
<organism evidence="1">
    <name type="scientific">Arundo donax</name>
    <name type="common">Giant reed</name>
    <name type="synonym">Donax arundinaceus</name>
    <dbReference type="NCBI Taxonomy" id="35708"/>
    <lineage>
        <taxon>Eukaryota</taxon>
        <taxon>Viridiplantae</taxon>
        <taxon>Streptophyta</taxon>
        <taxon>Embryophyta</taxon>
        <taxon>Tracheophyta</taxon>
        <taxon>Spermatophyta</taxon>
        <taxon>Magnoliopsida</taxon>
        <taxon>Liliopsida</taxon>
        <taxon>Poales</taxon>
        <taxon>Poaceae</taxon>
        <taxon>PACMAD clade</taxon>
        <taxon>Arundinoideae</taxon>
        <taxon>Arundineae</taxon>
        <taxon>Arundo</taxon>
    </lineage>
</organism>
<reference evidence="1" key="2">
    <citation type="journal article" date="2015" name="Data Brief">
        <title>Shoot transcriptome of the giant reed, Arundo donax.</title>
        <authorList>
            <person name="Barrero R.A."/>
            <person name="Guerrero F.D."/>
            <person name="Moolhuijzen P."/>
            <person name="Goolsby J.A."/>
            <person name="Tidwell J."/>
            <person name="Bellgard S.E."/>
            <person name="Bellgard M.I."/>
        </authorList>
    </citation>
    <scope>NUCLEOTIDE SEQUENCE</scope>
    <source>
        <tissue evidence="1">Shoot tissue taken approximately 20 cm above the soil surface</tissue>
    </source>
</reference>
<proteinExistence type="predicted"/>
<evidence type="ECO:0000313" key="1">
    <source>
        <dbReference type="EMBL" id="JAE37434.1"/>
    </source>
</evidence>